<dbReference type="Pfam" id="PF11849">
    <property type="entry name" value="DUF3369"/>
    <property type="match status" value="1"/>
</dbReference>
<dbReference type="PANTHER" id="PTHR45228">
    <property type="entry name" value="CYCLIC DI-GMP PHOSPHODIESTERASE TM_0186-RELATED"/>
    <property type="match status" value="1"/>
</dbReference>
<sequence length="520" mass="58974">MDDLFVFSEEPENTPDQYINHKKPWKVLIVDDEDEVHKITKLVLENFEFEARKLEMLHAYSAEEAIALLKQQPIGAPIAVAFIDVVMETDTAGLDLVKYIRHQLDNHTTRIILRTGQPGQAPEESVIRDYDINDYKSKTELTASKLKTTLYSSIRSFRDIMMIERQRMGLNKVLIEIANTSAESSLKGLTSQILGQIANVLDLEEDAMYCTVLSEPHSTDEASVEFKVLAKAGGLFGDLAIGEKCNLPDELKHLFLRAWNEKRSVRTIEDYVSYIGDDMGKANLLYVRKTPCFSELDLHLLDIFIDNFSKSYTALALKDEIERSQRELIYILGEAVEVRSKETGSHVKRVGEISYILAKAYGLDTTTCELIKLAAPLHDVGKVSIPDSILNKPGKHTYEEREIMRTHSEAGYNMLKQSQCVSLQKAAIIALEHHECWDGSGYPNRKSGEDINIMARITGLADVFDALGSKRCYKDCWPLNEIIEFIQQQKGKQFEPKLVDLLLENLDEIASVRERMPDTH</sequence>
<dbReference type="PROSITE" id="PS50110">
    <property type="entry name" value="RESPONSE_REGULATORY"/>
    <property type="match status" value="1"/>
</dbReference>
<dbReference type="PROSITE" id="PS51832">
    <property type="entry name" value="HD_GYP"/>
    <property type="match status" value="1"/>
</dbReference>
<dbReference type="SMART" id="SM00471">
    <property type="entry name" value="HDc"/>
    <property type="match status" value="1"/>
</dbReference>
<feature type="domain" description="HD" evidence="3">
    <location>
        <begin position="343"/>
        <end position="467"/>
    </location>
</feature>
<dbReference type="PANTHER" id="PTHR45228:SF9">
    <property type="entry name" value="3'3'-CGAMP-SPECIFIC PHOSPHODIESTERASE 2"/>
    <property type="match status" value="1"/>
</dbReference>
<name>A0A4P9K510_9GAMM</name>
<dbReference type="InterPro" id="IPR052020">
    <property type="entry name" value="Cyclic_di-GMP/3'3'-cGAMP_PDE"/>
</dbReference>
<dbReference type="AlphaFoldDB" id="A0A4P9K510"/>
<evidence type="ECO:0000313" key="6">
    <source>
        <dbReference type="Proteomes" id="UP000304864"/>
    </source>
</evidence>
<dbReference type="GO" id="GO:0000160">
    <property type="term" value="P:phosphorelay signal transduction system"/>
    <property type="evidence" value="ECO:0007669"/>
    <property type="project" value="InterPro"/>
</dbReference>
<dbReference type="InterPro" id="IPR011006">
    <property type="entry name" value="CheY-like_superfamily"/>
</dbReference>
<protein>
    <submittedName>
        <fullName evidence="5">DUF3369 domain-containing protein</fullName>
    </submittedName>
</protein>
<reference evidence="5 6" key="1">
    <citation type="submission" date="2019-05" db="EMBL/GenBank/DDBJ databases">
        <title>Thiomicrorhabdus sediminis sp. nov, a novel sulfur-oxidizing bacterium isolated from coastal sediment.</title>
        <authorList>
            <person name="Liu X."/>
        </authorList>
    </citation>
    <scope>NUCLEOTIDE SEQUENCE [LARGE SCALE GENOMIC DNA]</scope>
    <source>
        <strain evidence="5 6">G1</strain>
    </source>
</reference>
<keyword evidence="1" id="KW-0597">Phosphoprotein</keyword>
<dbReference type="SUPFAM" id="SSF52172">
    <property type="entry name" value="CheY-like"/>
    <property type="match status" value="1"/>
</dbReference>
<evidence type="ECO:0000313" key="5">
    <source>
        <dbReference type="EMBL" id="QCU89307.1"/>
    </source>
</evidence>
<keyword evidence="6" id="KW-1185">Reference proteome</keyword>
<feature type="modified residue" description="4-aspartylphosphate" evidence="1">
    <location>
        <position position="84"/>
    </location>
</feature>
<dbReference type="Proteomes" id="UP000304864">
    <property type="component" value="Chromosome"/>
</dbReference>
<dbReference type="PROSITE" id="PS51831">
    <property type="entry name" value="HD"/>
    <property type="match status" value="1"/>
</dbReference>
<gene>
    <name evidence="5" type="ORF">FE785_01005</name>
</gene>
<feature type="domain" description="Response regulatory" evidence="2">
    <location>
        <begin position="26"/>
        <end position="153"/>
    </location>
</feature>
<dbReference type="InterPro" id="IPR037522">
    <property type="entry name" value="HD_GYP_dom"/>
</dbReference>
<organism evidence="5 6">
    <name type="scientific">Thiomicrorhabdus sediminis</name>
    <dbReference type="NCBI Taxonomy" id="2580412"/>
    <lineage>
        <taxon>Bacteria</taxon>
        <taxon>Pseudomonadati</taxon>
        <taxon>Pseudomonadota</taxon>
        <taxon>Gammaproteobacteria</taxon>
        <taxon>Thiotrichales</taxon>
        <taxon>Piscirickettsiaceae</taxon>
        <taxon>Thiomicrorhabdus</taxon>
    </lineage>
</organism>
<dbReference type="SMART" id="SM00448">
    <property type="entry name" value="REC"/>
    <property type="match status" value="1"/>
</dbReference>
<dbReference type="Gene3D" id="1.10.3210.10">
    <property type="entry name" value="Hypothetical protein af1432"/>
    <property type="match status" value="1"/>
</dbReference>
<evidence type="ECO:0000259" key="2">
    <source>
        <dbReference type="PROSITE" id="PS50110"/>
    </source>
</evidence>
<dbReference type="EMBL" id="CP040602">
    <property type="protein sequence ID" value="QCU89307.1"/>
    <property type="molecule type" value="Genomic_DNA"/>
</dbReference>
<dbReference type="KEGG" id="thig:FE785_01005"/>
<dbReference type="InterPro" id="IPR006674">
    <property type="entry name" value="HD_domain"/>
</dbReference>
<dbReference type="Pfam" id="PF00072">
    <property type="entry name" value="Response_reg"/>
    <property type="match status" value="1"/>
</dbReference>
<evidence type="ECO:0000259" key="4">
    <source>
        <dbReference type="PROSITE" id="PS51832"/>
    </source>
</evidence>
<dbReference type="OrthoDB" id="9787688at2"/>
<evidence type="ECO:0000259" key="3">
    <source>
        <dbReference type="PROSITE" id="PS51831"/>
    </source>
</evidence>
<dbReference type="Pfam" id="PF13487">
    <property type="entry name" value="HD_5"/>
    <property type="match status" value="1"/>
</dbReference>
<feature type="domain" description="HD-GYP" evidence="4">
    <location>
        <begin position="321"/>
        <end position="518"/>
    </location>
</feature>
<dbReference type="InterPro" id="IPR001789">
    <property type="entry name" value="Sig_transdc_resp-reg_receiver"/>
</dbReference>
<dbReference type="GO" id="GO:0008081">
    <property type="term" value="F:phosphoric diester hydrolase activity"/>
    <property type="evidence" value="ECO:0007669"/>
    <property type="project" value="UniProtKB-ARBA"/>
</dbReference>
<dbReference type="SUPFAM" id="SSF109604">
    <property type="entry name" value="HD-domain/PDEase-like"/>
    <property type="match status" value="1"/>
</dbReference>
<dbReference type="InterPro" id="IPR021800">
    <property type="entry name" value="DUF3369"/>
</dbReference>
<dbReference type="InterPro" id="IPR003607">
    <property type="entry name" value="HD/PDEase_dom"/>
</dbReference>
<accession>A0A4P9K510</accession>
<evidence type="ECO:0000256" key="1">
    <source>
        <dbReference type="PROSITE-ProRule" id="PRU00169"/>
    </source>
</evidence>
<dbReference type="Gene3D" id="3.40.50.2300">
    <property type="match status" value="1"/>
</dbReference>
<dbReference type="CDD" id="cd00077">
    <property type="entry name" value="HDc"/>
    <property type="match status" value="1"/>
</dbReference>
<dbReference type="RefSeq" id="WP_138563539.1">
    <property type="nucleotide sequence ID" value="NZ_CP040602.1"/>
</dbReference>
<proteinExistence type="predicted"/>